<proteinExistence type="predicted"/>
<evidence type="ECO:0000256" key="1">
    <source>
        <dbReference type="ARBA" id="ARBA00022737"/>
    </source>
</evidence>
<dbReference type="PANTHER" id="PTHR10039">
    <property type="entry name" value="AMELOGENIN"/>
    <property type="match status" value="1"/>
</dbReference>
<dbReference type="SUPFAM" id="SSF53474">
    <property type="entry name" value="alpha/beta-Hydrolases"/>
    <property type="match status" value="1"/>
</dbReference>
<reference evidence="3" key="1">
    <citation type="journal article" date="2022" name="bioRxiv">
        <title>Deciphering the potential niche of two novel black yeast fungi from a biological soil crust based on their genomes, phenotypes, and melanin regulation.</title>
        <authorList>
            <consortium name="DOE Joint Genome Institute"/>
            <person name="Carr E.C."/>
            <person name="Barton Q."/>
            <person name="Grambo S."/>
            <person name="Sullivan M."/>
            <person name="Renfro C.M."/>
            <person name="Kuo A."/>
            <person name="Pangilinan J."/>
            <person name="Lipzen A."/>
            <person name="Keymanesh K."/>
            <person name="Savage E."/>
            <person name="Barry K."/>
            <person name="Grigoriev I.V."/>
            <person name="Riekhof W.R."/>
            <person name="Harris S.S."/>
        </authorList>
    </citation>
    <scope>NUCLEOTIDE SEQUENCE</scope>
    <source>
        <strain evidence="3">JF 03-4F</strain>
    </source>
</reference>
<organism evidence="3 4">
    <name type="scientific">Exophiala viscosa</name>
    <dbReference type="NCBI Taxonomy" id="2486360"/>
    <lineage>
        <taxon>Eukaryota</taxon>
        <taxon>Fungi</taxon>
        <taxon>Dikarya</taxon>
        <taxon>Ascomycota</taxon>
        <taxon>Pezizomycotina</taxon>
        <taxon>Eurotiomycetes</taxon>
        <taxon>Chaetothyriomycetidae</taxon>
        <taxon>Chaetothyriales</taxon>
        <taxon>Herpotrichiellaceae</taxon>
        <taxon>Exophiala</taxon>
    </lineage>
</organism>
<dbReference type="InterPro" id="IPR056884">
    <property type="entry name" value="NPHP3-like_N"/>
</dbReference>
<dbReference type="EMBL" id="MU404358">
    <property type="protein sequence ID" value="KAI1610653.1"/>
    <property type="molecule type" value="Genomic_DNA"/>
</dbReference>
<gene>
    <name evidence="3" type="ORF">EDD36DRAFT_330940</name>
</gene>
<dbReference type="InterPro" id="IPR036770">
    <property type="entry name" value="Ankyrin_rpt-contain_sf"/>
</dbReference>
<dbReference type="Gene3D" id="1.25.40.20">
    <property type="entry name" value="Ankyrin repeat-containing domain"/>
    <property type="match status" value="1"/>
</dbReference>
<dbReference type="Pfam" id="PF24883">
    <property type="entry name" value="NPHP3_N"/>
    <property type="match status" value="1"/>
</dbReference>
<dbReference type="InterPro" id="IPR029058">
    <property type="entry name" value="AB_hydrolase_fold"/>
</dbReference>
<keyword evidence="1" id="KW-0677">Repeat</keyword>
<dbReference type="PANTHER" id="PTHR10039:SF5">
    <property type="entry name" value="NACHT DOMAIN-CONTAINING PROTEIN"/>
    <property type="match status" value="1"/>
</dbReference>
<dbReference type="Proteomes" id="UP001203852">
    <property type="component" value="Unassembled WGS sequence"/>
</dbReference>
<protein>
    <recommendedName>
        <fullName evidence="2">Nephrocystin 3-like N-terminal domain-containing protein</fullName>
    </recommendedName>
</protein>
<dbReference type="SUPFAM" id="SSF52540">
    <property type="entry name" value="P-loop containing nucleoside triphosphate hydrolases"/>
    <property type="match status" value="1"/>
</dbReference>
<comment type="caution">
    <text evidence="3">The sequence shown here is derived from an EMBL/GenBank/DDBJ whole genome shotgun (WGS) entry which is preliminary data.</text>
</comment>
<dbReference type="AlphaFoldDB" id="A0AAN6DSG6"/>
<dbReference type="InterPro" id="IPR027417">
    <property type="entry name" value="P-loop_NTPase"/>
</dbReference>
<accession>A0AAN6DSG6</accession>
<dbReference type="Gene3D" id="3.40.50.300">
    <property type="entry name" value="P-loop containing nucleotide triphosphate hydrolases"/>
    <property type="match status" value="1"/>
</dbReference>
<dbReference type="Gene3D" id="3.40.50.1820">
    <property type="entry name" value="alpha/beta hydrolase"/>
    <property type="match status" value="1"/>
</dbReference>
<evidence type="ECO:0000313" key="3">
    <source>
        <dbReference type="EMBL" id="KAI1610653.1"/>
    </source>
</evidence>
<name>A0AAN6DSG6_9EURO</name>
<keyword evidence="4" id="KW-1185">Reference proteome</keyword>
<sequence length="1261" mass="143557">MAPEPPTYRLRRIPAGVSGLKLQRFLCQVVPGLELQQLHIASLAPTPDDHTKPQSQTATLQIYEPVPPSLAFDGNGECTFPIPGQRHPLIFDTHFLGFTVLNEVDSGEHAFDLIALSGLASHPFGSWKKHAANADLINLASFMWLRDQLPSDFPNVRVLIYGYDTRLLKSESFQTIEDLAVSLIAQLRGIGKTQTFTKPLLIFAHSLGGLLVKQALCLLARCGESEAFMLDQVRLVVLFGVPSAGMRMEYLLPMVDGQPNQYLVECLSQDDPHGFLQTLNASFHGISRLRRIRLISAYETQRTRTAKETSPGVWARVGDPVILVPRESAIQKGSRNPEDVFPIDRDHSNIVKFSEDDIHYVTLQRFLREIPDSAPRSDFMGTIPPKILAVPDSQLLRFDGGEGTATQGGLKSLWFPEINYREEHIVTAHDHSYGWLYDPNLRFFEWLQSTRRLYWIRGKPGSGKSTLMKHLRKATGLWKGSTGHGSALHQQFEYLWFFFNARGSYKQKSFEGLLRSILFQLGSRYPIIAQVIEERHRAKQTKNKDVWTDDESLRLFEHVKCEAKIGRQVVLFLDALDEFNGYPEVIAEFLTRLSASPNEIASLDIRICFSSRPWDAFVERFDTCDGFKLQDWTQSDIARYTGSRLVGMLQSQFPTLDSESSRALEKDVAEYIRLHAQGVFLWVTMVLDELERVSRPHQSPTLLYKQLTKLPTELEDYYGLIIDRIAPKDRLEAFILLELVLRDSWGPTELGKLFLASRCAGGNTLEACEQLLKSAKTQLLEEKHMDVHLKDLCGGMLEVVESNRESVVQFMHETARDFIERPEFRQRILPQDGPSLDWLDGHVFWIKYWFAFRIPKQDIGKELYILKVDRMFEHAYSAEHRTGKSLANFLDSVPQSVFSYFSEPLQWPRPYFGFYSSLSFAVLAGLELYVSHRLSIAATEGPQGRSRLLNRDSDGTLAHGLIQEVCLGYRSRSRDRERSLGAMTQLLVDSGLNFNMRRYDMERYEYLPIQVLFQDPDPHRRQGGGVHDERGQVLDILLKAGCDSNTRTTYARSATLNPFPEEDNVPHRQDQCRLLHVSWGILSQTLLAHGANVNAYDSRGHTPLDVCIGVKFWLLDTRSARQALETATALIEAGAHLSQYGHKHLQNRSSWNDFSRNKREETERREETDKRYITGAFTESDSMRDFLGLRDDHGVAEPSDDAESLHTEFVDLIKTAPVLPTPATRKELKKLYPKRIGKPDAFGSLRALFRRLSENTRIGPG</sequence>
<dbReference type="SUPFAM" id="SSF48403">
    <property type="entry name" value="Ankyrin repeat"/>
    <property type="match status" value="1"/>
</dbReference>
<evidence type="ECO:0000313" key="4">
    <source>
        <dbReference type="Proteomes" id="UP001203852"/>
    </source>
</evidence>
<evidence type="ECO:0000259" key="2">
    <source>
        <dbReference type="Pfam" id="PF24883"/>
    </source>
</evidence>
<feature type="domain" description="Nephrocystin 3-like N-terminal" evidence="2">
    <location>
        <begin position="442"/>
        <end position="612"/>
    </location>
</feature>